<evidence type="ECO:0000256" key="2">
    <source>
        <dbReference type="ARBA" id="ARBA00022722"/>
    </source>
</evidence>
<comment type="cofactor">
    <cofactor evidence="14">
        <name>Mg(2+)</name>
        <dbReference type="ChEBI" id="CHEBI:18420"/>
    </cofactor>
</comment>
<feature type="binding site" evidence="14">
    <location>
        <position position="1115"/>
    </location>
    <ligand>
        <name>[4Fe-4S] cluster</name>
        <dbReference type="ChEBI" id="CHEBI:49883"/>
    </ligand>
</feature>
<evidence type="ECO:0000256" key="9">
    <source>
        <dbReference type="ARBA" id="ARBA00022840"/>
    </source>
</evidence>
<feature type="binding site" evidence="14">
    <location>
        <position position="1124"/>
    </location>
    <ligand>
        <name>[4Fe-4S] cluster</name>
        <dbReference type="ChEBI" id="CHEBI:49883"/>
    </ligand>
</feature>
<evidence type="ECO:0000313" key="16">
    <source>
        <dbReference type="EMBL" id="GAA0314394.1"/>
    </source>
</evidence>
<dbReference type="InterPro" id="IPR014017">
    <property type="entry name" value="DNA_helicase_UvrD-like_C"/>
</dbReference>
<dbReference type="InterPro" id="IPR027417">
    <property type="entry name" value="P-loop_NTPase"/>
</dbReference>
<feature type="domain" description="UvrD-like helicase C-terminal" evidence="15">
    <location>
        <begin position="272"/>
        <end position="582"/>
    </location>
</feature>
<dbReference type="InterPro" id="IPR038726">
    <property type="entry name" value="PDDEXK_AddAB-type"/>
</dbReference>
<keyword evidence="1 14" id="KW-0004">4Fe-4S</keyword>
<dbReference type="NCBIfam" id="TIGR02773">
    <property type="entry name" value="addB_Gpos"/>
    <property type="match status" value="1"/>
</dbReference>
<evidence type="ECO:0000256" key="7">
    <source>
        <dbReference type="ARBA" id="ARBA00022806"/>
    </source>
</evidence>
<evidence type="ECO:0000313" key="17">
    <source>
        <dbReference type="Proteomes" id="UP001500782"/>
    </source>
</evidence>
<dbReference type="PANTHER" id="PTHR30591:SF1">
    <property type="entry name" value="RECBCD ENZYME SUBUNIT RECC"/>
    <property type="match status" value="1"/>
</dbReference>
<evidence type="ECO:0000256" key="12">
    <source>
        <dbReference type="ARBA" id="ARBA00023125"/>
    </source>
</evidence>
<dbReference type="PROSITE" id="PS51217">
    <property type="entry name" value="UVRD_HELICASE_CTER"/>
    <property type="match status" value="1"/>
</dbReference>
<dbReference type="Pfam" id="PF21445">
    <property type="entry name" value="ADDB_N"/>
    <property type="match status" value="1"/>
</dbReference>
<dbReference type="InterPro" id="IPR014140">
    <property type="entry name" value="DNA_helicase_suAddB"/>
</dbReference>
<keyword evidence="6 14" id="KW-0378">Hydrolase</keyword>
<evidence type="ECO:0000259" key="15">
    <source>
        <dbReference type="PROSITE" id="PS51217"/>
    </source>
</evidence>
<sequence>MSVTFLLGRSGSGKTNRMLDEVIEDLKEQPLGPPILIIVPDQMTFQIEYELAQRLPSNGMIRAQVYSFSRLAWRVLQETGGLTRLPVDSTGISMLTRRILNEQKSGLRLFQSQGEKAGFIEKLGELLTELKRYCVQPEELTDLQTAIEQEKGRTTLSDKLYDLPLVYQAFQQALEGKYIDQEDSLRLLSEQMPSSKLIQGSKVYIDGFYSFTPQEYEVIAALMNASVHMKVLLTLDRPYHHDVPDELDLFRLPGETYATLFQMARDAGIQTSDELLTDQYRLDSSLTYLEKELTSMPPAPFHDQTSITLAEASNRRAEVEGMAQSIHAMVREKGYRYKDISILVRNGAGYDELLDTIFKDYEIPYFKDQKRKMLHHPVIELIRSALEVIQQNWRYDPVFRAIKTELLYPIEINPTEFRSKADVLENYCLAYGIKGKQWTSKDRWKYRRYKGLEWTDLPQTDEEKEMETTLNELRIMVSAPIIRLGNRLKRAKTVTQKSEALYLFLEELEIPAKLDRWIQAAEEKGQLERAREHDQVWDAVMGLLDQAVELLGNEELSLKQYAEIIESGFEAMNYALVPPSLDQVVVANLDQSRINHGKASFVIGLNDGVLPAKQSDDGIIGDEERIFLKNAGVPLAPTSEIRLLDEEFIAYKAFTTPLEHLVVSYPIADEEGKSLLASPWIKRLREVFPGLEEVEWALEPGKDNEKHFVLNPDVALAHLAGQFQLYKKGYPISEFWTDVYNGLLEIPSMKVKTRRVLSSLFFENKAKPLNKSTTKELYGDEIQASVSRMEKFNSCPFSHFISHGLRLEPRLIYKLDAPNIGELFHGALKLLAEKLEEQNRSWASLSQSDCEKWAKEVVETLAPKLQNQILLSSNRHHYIRHKLEQVIAKTSFALSKQAQSSQFVPTGLELGFGKKGKLPPLTFSLNDGTKMELVGRIDRVDTATHNDGTYVRIVDYKSSQKELQLTDIYYGLSLQMLTYLDLVVTHSKEWLGREADPAGVLYFHIHNPILQSNSPMDEEQIESELIKQYKMLGLLLSDTEIVKLMDQSLENGSSSIVSAGFKKDGSFNAYSRIASKDEFNLLRNYVRSSFKKAGNEMVEGRVDISPYKMKNKTPCTFCAYKSICQFDNSLQENGYRNLQPAKSDVALEWIREEVLKGE</sequence>
<evidence type="ECO:0000256" key="1">
    <source>
        <dbReference type="ARBA" id="ARBA00022485"/>
    </source>
</evidence>
<keyword evidence="12 14" id="KW-0238">DNA-binding</keyword>
<feature type="binding site" evidence="14">
    <location>
        <position position="795"/>
    </location>
    <ligand>
        <name>[4Fe-4S] cluster</name>
        <dbReference type="ChEBI" id="CHEBI:49883"/>
    </ligand>
</feature>
<comment type="function">
    <text evidence="14">The heterodimer acts as both an ATP-dependent DNA helicase and an ATP-dependent, dual-direction single-stranded exonuclease. Recognizes the chi site generating a DNA molecule suitable for the initiation of homologous recombination. The AddB subunit has 5' -&gt; 3' nuclease activity but not helicase activity.</text>
</comment>
<dbReference type="PANTHER" id="PTHR30591">
    <property type="entry name" value="RECBCD ENZYME SUBUNIT RECC"/>
    <property type="match status" value="1"/>
</dbReference>
<comment type="caution">
    <text evidence="16">The sequence shown here is derived from an EMBL/GenBank/DDBJ whole genome shotgun (WGS) entry which is preliminary data.</text>
</comment>
<keyword evidence="13 14" id="KW-0234">DNA repair</keyword>
<dbReference type="InterPro" id="IPR011604">
    <property type="entry name" value="PDDEXK-like_dom_sf"/>
</dbReference>
<dbReference type="RefSeq" id="WP_343795393.1">
    <property type="nucleotide sequence ID" value="NZ_BAAADJ010000002.1"/>
</dbReference>
<reference evidence="16 17" key="1">
    <citation type="journal article" date="2019" name="Int. J. Syst. Evol. Microbiol.">
        <title>The Global Catalogue of Microorganisms (GCM) 10K type strain sequencing project: providing services to taxonomists for standard genome sequencing and annotation.</title>
        <authorList>
            <consortium name="The Broad Institute Genomics Platform"/>
            <consortium name="The Broad Institute Genome Sequencing Center for Infectious Disease"/>
            <person name="Wu L."/>
            <person name="Ma J."/>
        </authorList>
    </citation>
    <scope>NUCLEOTIDE SEQUENCE [LARGE SCALE GENOMIC DNA]</scope>
    <source>
        <strain evidence="16 17">JCM 9731</strain>
    </source>
</reference>
<protein>
    <recommendedName>
        <fullName evidence="14">ATP-dependent helicase/deoxyribonuclease subunit B</fullName>
        <ecNumber evidence="14">3.1.-.-</ecNumber>
    </recommendedName>
    <alternativeName>
        <fullName evidence="14">ATP-dependent helicase/nuclease subunit AddB</fullName>
    </alternativeName>
</protein>
<proteinExistence type="inferred from homology"/>
<keyword evidence="3 14" id="KW-0479">Metal-binding</keyword>
<dbReference type="SUPFAM" id="SSF52540">
    <property type="entry name" value="P-loop containing nucleoside triphosphate hydrolases"/>
    <property type="match status" value="1"/>
</dbReference>
<evidence type="ECO:0000256" key="6">
    <source>
        <dbReference type="ARBA" id="ARBA00022801"/>
    </source>
</evidence>
<comment type="subunit">
    <text evidence="14">Heterodimer of AddA and AddB.</text>
</comment>
<dbReference type="EMBL" id="BAAADJ010000002">
    <property type="protein sequence ID" value="GAA0314394.1"/>
    <property type="molecule type" value="Genomic_DNA"/>
</dbReference>
<evidence type="ECO:0000256" key="4">
    <source>
        <dbReference type="ARBA" id="ARBA00022741"/>
    </source>
</evidence>
<gene>
    <name evidence="14 16" type="primary">addB</name>
    <name evidence="16" type="ORF">GCM10008967_01130</name>
</gene>
<dbReference type="HAMAP" id="MF_01452">
    <property type="entry name" value="AddB_type1"/>
    <property type="match status" value="1"/>
</dbReference>
<dbReference type="Gene3D" id="6.10.140.1030">
    <property type="match status" value="1"/>
</dbReference>
<comment type="miscellaneous">
    <text evidence="14">Despite having conserved helicase domains, this subunit does not have helicase activity.</text>
</comment>
<organism evidence="16 17">
    <name type="scientific">Bacillus carboniphilus</name>
    <dbReference type="NCBI Taxonomy" id="86663"/>
    <lineage>
        <taxon>Bacteria</taxon>
        <taxon>Bacillati</taxon>
        <taxon>Bacillota</taxon>
        <taxon>Bacilli</taxon>
        <taxon>Bacillales</taxon>
        <taxon>Bacillaceae</taxon>
        <taxon>Bacillus</taxon>
    </lineage>
</organism>
<evidence type="ECO:0000256" key="10">
    <source>
        <dbReference type="ARBA" id="ARBA00023004"/>
    </source>
</evidence>
<dbReference type="Gene3D" id="3.90.320.10">
    <property type="match status" value="1"/>
</dbReference>
<keyword evidence="4 14" id="KW-0547">Nucleotide-binding</keyword>
<evidence type="ECO:0000256" key="14">
    <source>
        <dbReference type="HAMAP-Rule" id="MF_01452"/>
    </source>
</evidence>
<comment type="similarity">
    <text evidence="14">Belongs to the helicase family. AddB/RexB type 1 subfamily.</text>
</comment>
<dbReference type="Gene3D" id="3.40.50.300">
    <property type="entry name" value="P-loop containing nucleotide triphosphate hydrolases"/>
    <property type="match status" value="4"/>
</dbReference>
<evidence type="ECO:0000256" key="3">
    <source>
        <dbReference type="ARBA" id="ARBA00022723"/>
    </source>
</evidence>
<keyword evidence="11 14" id="KW-0411">Iron-sulfur</keyword>
<dbReference type="EC" id="3.1.-.-" evidence="14"/>
<evidence type="ECO:0000256" key="11">
    <source>
        <dbReference type="ARBA" id="ARBA00023014"/>
    </source>
</evidence>
<dbReference type="Proteomes" id="UP001500782">
    <property type="component" value="Unassembled WGS sequence"/>
</dbReference>
<keyword evidence="17" id="KW-1185">Reference proteome</keyword>
<name>A0ABN0VQ15_9BACI</name>
<keyword evidence="8 14" id="KW-0269">Exonuclease</keyword>
<accession>A0ABN0VQ15</accession>
<evidence type="ECO:0000256" key="8">
    <source>
        <dbReference type="ARBA" id="ARBA00022839"/>
    </source>
</evidence>
<evidence type="ECO:0000256" key="5">
    <source>
        <dbReference type="ARBA" id="ARBA00022763"/>
    </source>
</evidence>
<keyword evidence="7 14" id="KW-0347">Helicase</keyword>
<keyword evidence="5 14" id="KW-0227">DNA damage</keyword>
<dbReference type="InterPro" id="IPR049035">
    <property type="entry name" value="ADDB_N"/>
</dbReference>
<feature type="binding site" evidence="14">
    <location>
        <position position="1118"/>
    </location>
    <ligand>
        <name>[4Fe-4S] cluster</name>
        <dbReference type="ChEBI" id="CHEBI:49883"/>
    </ligand>
</feature>
<keyword evidence="9 14" id="KW-0067">ATP-binding</keyword>
<dbReference type="Pfam" id="PF12705">
    <property type="entry name" value="PDDEXK_1"/>
    <property type="match status" value="1"/>
</dbReference>
<keyword evidence="2 14" id="KW-0540">Nuclease</keyword>
<dbReference type="GO" id="GO:0004386">
    <property type="term" value="F:helicase activity"/>
    <property type="evidence" value="ECO:0007669"/>
    <property type="project" value="UniProtKB-KW"/>
</dbReference>
<keyword evidence="10 14" id="KW-0408">Iron</keyword>
<evidence type="ECO:0000256" key="13">
    <source>
        <dbReference type="ARBA" id="ARBA00023204"/>
    </source>
</evidence>
<comment type="cofactor">
    <cofactor evidence="14">
        <name>[4Fe-4S] cluster</name>
        <dbReference type="ChEBI" id="CHEBI:49883"/>
    </cofactor>
    <text evidence="14">Binds 1 [4Fe-4S] cluster.</text>
</comment>